<comment type="caution">
    <text evidence="2">The sequence shown here is derived from an EMBL/GenBank/DDBJ whole genome shotgun (WGS) entry which is preliminary data.</text>
</comment>
<dbReference type="Pfam" id="PF00561">
    <property type="entry name" value="Abhydrolase_1"/>
    <property type="match status" value="1"/>
</dbReference>
<keyword evidence="3" id="KW-1185">Reference proteome</keyword>
<protein>
    <submittedName>
        <fullName evidence="2">Alpha/beta hydrolase</fullName>
    </submittedName>
</protein>
<reference evidence="2 3" key="1">
    <citation type="submission" date="2021-06" db="EMBL/GenBank/DDBJ databases">
        <title>Actinoplanes lichenicola sp. nov., and Actinoplanes ovalisporus sp. nov., isolated from lichen in Thailand.</title>
        <authorList>
            <person name="Saeng-In P."/>
            <person name="Kanchanasin P."/>
            <person name="Yuki M."/>
            <person name="Kudo T."/>
            <person name="Ohkuma M."/>
            <person name="Phongsopitanun W."/>
            <person name="Tanasupawat S."/>
        </authorList>
    </citation>
    <scope>NUCLEOTIDE SEQUENCE [LARGE SCALE GENOMIC DNA]</scope>
    <source>
        <strain evidence="2 3">NBRC 110975</strain>
    </source>
</reference>
<evidence type="ECO:0000313" key="3">
    <source>
        <dbReference type="Proteomes" id="UP001519654"/>
    </source>
</evidence>
<organism evidence="2 3">
    <name type="scientific">Paractinoplanes bogorensis</name>
    <dbReference type="NCBI Taxonomy" id="1610840"/>
    <lineage>
        <taxon>Bacteria</taxon>
        <taxon>Bacillati</taxon>
        <taxon>Actinomycetota</taxon>
        <taxon>Actinomycetes</taxon>
        <taxon>Micromonosporales</taxon>
        <taxon>Micromonosporaceae</taxon>
        <taxon>Paractinoplanes</taxon>
    </lineage>
</organism>
<proteinExistence type="predicted"/>
<name>A0ABS5YZ73_9ACTN</name>
<dbReference type="EMBL" id="JAHKKG010000012">
    <property type="protein sequence ID" value="MBU2668611.1"/>
    <property type="molecule type" value="Genomic_DNA"/>
</dbReference>
<dbReference type="PANTHER" id="PTHR43433">
    <property type="entry name" value="HYDROLASE, ALPHA/BETA FOLD FAMILY PROTEIN"/>
    <property type="match status" value="1"/>
</dbReference>
<accession>A0ABS5YZ73</accession>
<feature type="domain" description="AB hydrolase-1" evidence="1">
    <location>
        <begin position="29"/>
        <end position="138"/>
    </location>
</feature>
<dbReference type="Proteomes" id="UP001519654">
    <property type="component" value="Unassembled WGS sequence"/>
</dbReference>
<sequence>MTLPTTDELATPDGRVLRYCLYGPADGVPVIFHSGSPSCRWKRPDLIGVMERSRLRLLVYDRPGYGGSTRQPGRSVADAAADTRALADAYGWGRFGVFGGSGGGPHALATAALLGDRVARCAVLSGIMPRPPAPPEEQVRSSVTRNGAGVMEKIAAGGPEVPWVPGPPARDDPDAVARLRATFVESIDGWVDDTLAFGRPWGFDPGAIAVPVGSWRGSDDTAVPAEDEAWIRASVPGARGYEYSGGHIPGVDTYGEIFGWLALSQLTAHDG</sequence>
<dbReference type="InterPro" id="IPR050471">
    <property type="entry name" value="AB_hydrolase"/>
</dbReference>
<dbReference type="InterPro" id="IPR029058">
    <property type="entry name" value="AB_hydrolase_fold"/>
</dbReference>
<evidence type="ECO:0000259" key="1">
    <source>
        <dbReference type="Pfam" id="PF00561"/>
    </source>
</evidence>
<dbReference type="SUPFAM" id="SSF53474">
    <property type="entry name" value="alpha/beta-Hydrolases"/>
    <property type="match status" value="1"/>
</dbReference>
<keyword evidence="2" id="KW-0378">Hydrolase</keyword>
<dbReference type="Gene3D" id="3.40.50.1820">
    <property type="entry name" value="alpha/beta hydrolase"/>
    <property type="match status" value="1"/>
</dbReference>
<evidence type="ECO:0000313" key="2">
    <source>
        <dbReference type="EMBL" id="MBU2668611.1"/>
    </source>
</evidence>
<dbReference type="InterPro" id="IPR000073">
    <property type="entry name" value="AB_hydrolase_1"/>
</dbReference>
<dbReference type="PANTHER" id="PTHR43433:SF10">
    <property type="entry name" value="AB HYDROLASE-1 DOMAIN-CONTAINING PROTEIN"/>
    <property type="match status" value="1"/>
</dbReference>
<dbReference type="GO" id="GO:0016787">
    <property type="term" value="F:hydrolase activity"/>
    <property type="evidence" value="ECO:0007669"/>
    <property type="project" value="UniProtKB-KW"/>
</dbReference>
<gene>
    <name evidence="2" type="ORF">KOI35_34380</name>
</gene>